<dbReference type="PANTHER" id="PTHR19957">
    <property type="entry name" value="SYNTAXIN"/>
    <property type="match status" value="1"/>
</dbReference>
<evidence type="ECO:0000256" key="3">
    <source>
        <dbReference type="ARBA" id="ARBA00022448"/>
    </source>
</evidence>
<dbReference type="PROSITE" id="PS50192">
    <property type="entry name" value="T_SNARE"/>
    <property type="match status" value="1"/>
</dbReference>
<dbReference type="Gene3D" id="1.20.5.110">
    <property type="match status" value="1"/>
</dbReference>
<evidence type="ECO:0000256" key="1">
    <source>
        <dbReference type="ARBA" id="ARBA00004409"/>
    </source>
</evidence>
<dbReference type="STRING" id="4232.A0A251RNP2"/>
<dbReference type="SUPFAM" id="SSF58038">
    <property type="entry name" value="SNARE fusion complex"/>
    <property type="match status" value="1"/>
</dbReference>
<dbReference type="Gramene" id="mRNA:HanXRQr2_Chr17g0795371">
    <property type="protein sequence ID" value="mRNA:HanXRQr2_Chr17g0795371"/>
    <property type="gene ID" value="HanXRQr2_Chr17g0795371"/>
</dbReference>
<keyword evidence="6" id="KW-1133">Transmembrane helix</keyword>
<dbReference type="InParanoid" id="A0A251RNP2"/>
<dbReference type="GO" id="GO:0006886">
    <property type="term" value="P:intracellular protein transport"/>
    <property type="evidence" value="ECO:0007669"/>
    <property type="project" value="InterPro"/>
</dbReference>
<evidence type="ECO:0000259" key="10">
    <source>
        <dbReference type="PROSITE" id="PS50192"/>
    </source>
</evidence>
<dbReference type="Proteomes" id="UP000215914">
    <property type="component" value="Chromosome 17"/>
</dbReference>
<dbReference type="CDD" id="cd15845">
    <property type="entry name" value="SNARE_syntaxin16"/>
    <property type="match status" value="1"/>
</dbReference>
<sequence>MANLKKSEAFTMEREKEIQQVVELVNELAQIMKDLSVLVIDQGTIVDRIDHNIPNVAASMDEGLKQLQKKMRAGWKRYFKTEDEFVSFKANYNGPTTKTTSMQPRPANNPHILILLS</sequence>
<dbReference type="EMBL" id="MNCJ02000332">
    <property type="protein sequence ID" value="KAF5754804.1"/>
    <property type="molecule type" value="Genomic_DNA"/>
</dbReference>
<feature type="domain" description="T-SNARE coiled-coil homology" evidence="10">
    <location>
        <begin position="8"/>
        <end position="70"/>
    </location>
</feature>
<name>A0A251RNP2_HELAN</name>
<dbReference type="GO" id="GO:0005484">
    <property type="term" value="F:SNAP receptor activity"/>
    <property type="evidence" value="ECO:0007669"/>
    <property type="project" value="InterPro"/>
</dbReference>
<keyword evidence="8" id="KW-0175">Coiled coil</keyword>
<evidence type="ECO:0000256" key="6">
    <source>
        <dbReference type="ARBA" id="ARBA00022989"/>
    </source>
</evidence>
<evidence type="ECO:0000313" key="13">
    <source>
        <dbReference type="Proteomes" id="UP000215914"/>
    </source>
</evidence>
<comment type="subcellular location">
    <subcellularLocation>
        <location evidence="1">Golgi apparatus membrane</location>
        <topology evidence="1">Single-pass type IV membrane protein</topology>
    </subcellularLocation>
</comment>
<keyword evidence="13" id="KW-1185">Reference proteome</keyword>
<keyword evidence="9" id="KW-0472">Membrane</keyword>
<evidence type="ECO:0000256" key="5">
    <source>
        <dbReference type="ARBA" id="ARBA00022927"/>
    </source>
</evidence>
<evidence type="ECO:0000256" key="2">
    <source>
        <dbReference type="ARBA" id="ARBA00009063"/>
    </source>
</evidence>
<reference evidence="11 13" key="1">
    <citation type="journal article" date="2017" name="Nature">
        <title>The sunflower genome provides insights into oil metabolism, flowering and Asterid evolution.</title>
        <authorList>
            <person name="Badouin H."/>
            <person name="Gouzy J."/>
            <person name="Grassa C.J."/>
            <person name="Murat F."/>
            <person name="Staton S.E."/>
            <person name="Cottret L."/>
            <person name="Lelandais-Briere C."/>
            <person name="Owens G.L."/>
            <person name="Carrere S."/>
            <person name="Mayjonade B."/>
            <person name="Legrand L."/>
            <person name="Gill N."/>
            <person name="Kane N.C."/>
            <person name="Bowers J.E."/>
            <person name="Hubner S."/>
            <person name="Bellec A."/>
            <person name="Berard A."/>
            <person name="Berges H."/>
            <person name="Blanchet N."/>
            <person name="Boniface M.C."/>
            <person name="Brunel D."/>
            <person name="Catrice O."/>
            <person name="Chaidir N."/>
            <person name="Claudel C."/>
            <person name="Donnadieu C."/>
            <person name="Faraut T."/>
            <person name="Fievet G."/>
            <person name="Helmstetter N."/>
            <person name="King M."/>
            <person name="Knapp S.J."/>
            <person name="Lai Z."/>
            <person name="Le Paslier M.C."/>
            <person name="Lippi Y."/>
            <person name="Lorenzon L."/>
            <person name="Mandel J.R."/>
            <person name="Marage G."/>
            <person name="Marchand G."/>
            <person name="Marquand E."/>
            <person name="Bret-Mestries E."/>
            <person name="Morien E."/>
            <person name="Nambeesan S."/>
            <person name="Nguyen T."/>
            <person name="Pegot-Espagnet P."/>
            <person name="Pouilly N."/>
            <person name="Raftis F."/>
            <person name="Sallet E."/>
            <person name="Schiex T."/>
            <person name="Thomas J."/>
            <person name="Vandecasteele C."/>
            <person name="Vares D."/>
            <person name="Vear F."/>
            <person name="Vautrin S."/>
            <person name="Crespi M."/>
            <person name="Mangin B."/>
            <person name="Burke J.M."/>
            <person name="Salse J."/>
            <person name="Munos S."/>
            <person name="Vincourt P."/>
            <person name="Rieseberg L.H."/>
            <person name="Langlade N.B."/>
        </authorList>
    </citation>
    <scope>NUCLEOTIDE SEQUENCE [LARGE SCALE GENOMIC DNA]</scope>
    <source>
        <strain evidence="13">cv. SF193</strain>
        <tissue evidence="11">Leaves</tissue>
    </source>
</reference>
<keyword evidence="5" id="KW-0653">Protein transport</keyword>
<evidence type="ECO:0000313" key="12">
    <source>
        <dbReference type="EMBL" id="OTF85860.1"/>
    </source>
</evidence>
<reference evidence="11" key="3">
    <citation type="submission" date="2020-06" db="EMBL/GenBank/DDBJ databases">
        <title>Helianthus annuus Genome sequencing and assembly Release 2.</title>
        <authorList>
            <person name="Gouzy J."/>
            <person name="Langlade N."/>
            <person name="Munos S."/>
        </authorList>
    </citation>
    <scope>NUCLEOTIDE SEQUENCE</scope>
    <source>
        <tissue evidence="11">Leaves</tissue>
    </source>
</reference>
<evidence type="ECO:0000256" key="9">
    <source>
        <dbReference type="ARBA" id="ARBA00023136"/>
    </source>
</evidence>
<proteinExistence type="inferred from homology"/>
<evidence type="ECO:0000313" key="11">
    <source>
        <dbReference type="EMBL" id="KAF5754804.1"/>
    </source>
</evidence>
<evidence type="ECO:0000256" key="4">
    <source>
        <dbReference type="ARBA" id="ARBA00022692"/>
    </source>
</evidence>
<dbReference type="InterPro" id="IPR006012">
    <property type="entry name" value="Syntaxin/epimorphin_CS"/>
</dbReference>
<keyword evidence="3" id="KW-0813">Transport</keyword>
<dbReference type="SMART" id="SM00397">
    <property type="entry name" value="t_SNARE"/>
    <property type="match status" value="1"/>
</dbReference>
<evidence type="ECO:0000256" key="7">
    <source>
        <dbReference type="ARBA" id="ARBA00023034"/>
    </source>
</evidence>
<dbReference type="EMBL" id="CM007906">
    <property type="protein sequence ID" value="OTF85860.1"/>
    <property type="molecule type" value="Genomic_DNA"/>
</dbReference>
<dbReference type="InterPro" id="IPR045242">
    <property type="entry name" value="Syntaxin"/>
</dbReference>
<dbReference type="AlphaFoldDB" id="A0A251RNP2"/>
<dbReference type="GO" id="GO:0000139">
    <property type="term" value="C:Golgi membrane"/>
    <property type="evidence" value="ECO:0007669"/>
    <property type="project" value="UniProtKB-SubCell"/>
</dbReference>
<organism evidence="12 13">
    <name type="scientific">Helianthus annuus</name>
    <name type="common">Common sunflower</name>
    <dbReference type="NCBI Taxonomy" id="4232"/>
    <lineage>
        <taxon>Eukaryota</taxon>
        <taxon>Viridiplantae</taxon>
        <taxon>Streptophyta</taxon>
        <taxon>Embryophyta</taxon>
        <taxon>Tracheophyta</taxon>
        <taxon>Spermatophyta</taxon>
        <taxon>Magnoliopsida</taxon>
        <taxon>eudicotyledons</taxon>
        <taxon>Gunneridae</taxon>
        <taxon>Pentapetalae</taxon>
        <taxon>asterids</taxon>
        <taxon>campanulids</taxon>
        <taxon>Asterales</taxon>
        <taxon>Asteraceae</taxon>
        <taxon>Asteroideae</taxon>
        <taxon>Heliantheae alliance</taxon>
        <taxon>Heliantheae</taxon>
        <taxon>Helianthus</taxon>
    </lineage>
</organism>
<dbReference type="PANTHER" id="PTHR19957:SF83">
    <property type="entry name" value="SYNTAXIN-16"/>
    <property type="match status" value="1"/>
</dbReference>
<accession>A0A251RNP2</accession>
<dbReference type="PROSITE" id="PS00914">
    <property type="entry name" value="SYNTAXIN"/>
    <property type="match status" value="1"/>
</dbReference>
<reference evidence="12" key="2">
    <citation type="submission" date="2017-02" db="EMBL/GenBank/DDBJ databases">
        <title>Sunflower complete genome.</title>
        <authorList>
            <person name="Langlade N."/>
            <person name="Munos S."/>
        </authorList>
    </citation>
    <scope>NUCLEOTIDE SEQUENCE [LARGE SCALE GENOMIC DNA]</scope>
    <source>
        <tissue evidence="12">Leaves</tissue>
    </source>
</reference>
<comment type="similarity">
    <text evidence="2">Belongs to the syntaxin family.</text>
</comment>
<dbReference type="InterPro" id="IPR000727">
    <property type="entry name" value="T_SNARE_dom"/>
</dbReference>
<protein>
    <submittedName>
        <fullName evidence="12">Putative target SNARE coiled-coil-like domain-containing protein</fullName>
    </submittedName>
    <submittedName>
        <fullName evidence="11">Target SNARE coiled-coil domain-containing protein</fullName>
    </submittedName>
</protein>
<evidence type="ECO:0000256" key="8">
    <source>
        <dbReference type="ARBA" id="ARBA00023054"/>
    </source>
</evidence>
<gene>
    <name evidence="12" type="ORF">HannXRQ_Chr17g0544481</name>
    <name evidence="11" type="ORF">HanXRQr2_Chr17g0795371</name>
</gene>
<keyword evidence="4" id="KW-0812">Transmembrane</keyword>
<keyword evidence="7" id="KW-0333">Golgi apparatus</keyword>